<comment type="caution">
    <text evidence="1">The sequence shown here is derived from an EMBL/GenBank/DDBJ whole genome shotgun (WGS) entry which is preliminary data.</text>
</comment>
<dbReference type="AlphaFoldDB" id="A0A0R3KA22"/>
<sequence length="126" mass="12890">MAAASAAAERMSAPTLDASLDALVAILVTGPDVKSVSDLAGKTIAIDDRYSESSINRVRIAMAAAGALEVQLSKGQTTAIGRLVGKEVPGAVVGLVSASAADSFPELARLRTFRVPLSPRSSNKQP</sequence>
<keyword evidence="2" id="KW-1185">Reference proteome</keyword>
<protein>
    <submittedName>
        <fullName evidence="1">Uncharacterized protein</fullName>
    </submittedName>
</protein>
<reference evidence="1 2" key="1">
    <citation type="submission" date="2014-03" db="EMBL/GenBank/DDBJ databases">
        <title>Bradyrhizobium valentinum sp. nov., isolated from effective nodules of Lupinus mariae-josephae, a lupine endemic of basic-lime soils in Eastern Spain.</title>
        <authorList>
            <person name="Duran D."/>
            <person name="Rey L."/>
            <person name="Navarro A."/>
            <person name="Busquets A."/>
            <person name="Imperial J."/>
            <person name="Ruiz-Argueso T."/>
        </authorList>
    </citation>
    <scope>NUCLEOTIDE SEQUENCE [LARGE SCALE GENOMIC DNA]</scope>
    <source>
        <strain evidence="1 2">LmjM3</strain>
    </source>
</reference>
<accession>A0A0R3KA22</accession>
<dbReference type="STRING" id="1518501.CQ10_08365"/>
<evidence type="ECO:0000313" key="1">
    <source>
        <dbReference type="EMBL" id="KRQ98117.1"/>
    </source>
</evidence>
<dbReference type="RefSeq" id="WP_057854307.1">
    <property type="nucleotide sequence ID" value="NZ_LLXX01000179.1"/>
</dbReference>
<organism evidence="1 2">
    <name type="scientific">Bradyrhizobium valentinum</name>
    <dbReference type="NCBI Taxonomy" id="1518501"/>
    <lineage>
        <taxon>Bacteria</taxon>
        <taxon>Pseudomonadati</taxon>
        <taxon>Pseudomonadota</taxon>
        <taxon>Alphaproteobacteria</taxon>
        <taxon>Hyphomicrobiales</taxon>
        <taxon>Nitrobacteraceae</taxon>
        <taxon>Bradyrhizobium</taxon>
    </lineage>
</organism>
<dbReference type="EMBL" id="LLXX01000179">
    <property type="protein sequence ID" value="KRQ98117.1"/>
    <property type="molecule type" value="Genomic_DNA"/>
</dbReference>
<gene>
    <name evidence="1" type="ORF">CP49_30265</name>
</gene>
<evidence type="ECO:0000313" key="2">
    <source>
        <dbReference type="Proteomes" id="UP000051913"/>
    </source>
</evidence>
<name>A0A0R3KA22_9BRAD</name>
<dbReference type="Proteomes" id="UP000051913">
    <property type="component" value="Unassembled WGS sequence"/>
</dbReference>
<proteinExistence type="predicted"/>